<reference evidence="1" key="1">
    <citation type="submission" date="2020-11" db="EMBL/GenBank/DDBJ databases">
        <title>Azospira inquinata sp. nov.</title>
        <authorList>
            <person name="Moe W.M."/>
            <person name="Mikes M.C."/>
        </authorList>
    </citation>
    <scope>NUCLEOTIDE SEQUENCE</scope>
    <source>
        <strain evidence="1">Azo-3</strain>
    </source>
</reference>
<sequence>MNQDALSALAEFLNAAGWNYSVFLQSYGTPFAASVSSEVVIHSALGATAVVGGCSEVTPAEALAEVKESLTYAGDSGAGPAPQAMQSEHFAELLDTVLAEVGAAVARSTRIERFWLKEGHPAYPVFWDFAFLLRKENEAVVIVGSSSD</sequence>
<accession>A0A975XVK9</accession>
<dbReference type="AlphaFoldDB" id="A0A975XVK9"/>
<keyword evidence="2" id="KW-1185">Reference proteome</keyword>
<dbReference type="KEGG" id="aiq:Azoinq_04940"/>
<proteinExistence type="predicted"/>
<dbReference type="Proteomes" id="UP000683428">
    <property type="component" value="Chromosome"/>
</dbReference>
<organism evidence="1 2">
    <name type="scientific">Azospira inquinata</name>
    <dbReference type="NCBI Taxonomy" id="2785627"/>
    <lineage>
        <taxon>Bacteria</taxon>
        <taxon>Pseudomonadati</taxon>
        <taxon>Pseudomonadota</taxon>
        <taxon>Betaproteobacteria</taxon>
        <taxon>Rhodocyclales</taxon>
        <taxon>Rhodocyclaceae</taxon>
        <taxon>Azospira</taxon>
    </lineage>
</organism>
<name>A0A975XVK9_9RHOO</name>
<dbReference type="EMBL" id="CP064782">
    <property type="protein sequence ID" value="QWT49952.1"/>
    <property type="molecule type" value="Genomic_DNA"/>
</dbReference>
<dbReference type="RefSeq" id="WP_216131619.1">
    <property type="nucleotide sequence ID" value="NZ_CP064782.1"/>
</dbReference>
<gene>
    <name evidence="1" type="ORF">Azoinq_04940</name>
</gene>
<evidence type="ECO:0000313" key="1">
    <source>
        <dbReference type="EMBL" id="QWT49952.1"/>
    </source>
</evidence>
<protein>
    <submittedName>
        <fullName evidence="1">Uncharacterized protein</fullName>
    </submittedName>
</protein>
<evidence type="ECO:0000313" key="2">
    <source>
        <dbReference type="Proteomes" id="UP000683428"/>
    </source>
</evidence>